<comment type="caution">
    <text evidence="2">The sequence shown here is derived from an EMBL/GenBank/DDBJ whole genome shotgun (WGS) entry which is preliminary data.</text>
</comment>
<name>A0A1F7J2S0_9BACT</name>
<keyword evidence="1" id="KW-0812">Transmembrane</keyword>
<dbReference type="Proteomes" id="UP000178558">
    <property type="component" value="Unassembled WGS sequence"/>
</dbReference>
<keyword evidence="1" id="KW-0472">Membrane</keyword>
<evidence type="ECO:0000313" key="3">
    <source>
        <dbReference type="Proteomes" id="UP000178558"/>
    </source>
</evidence>
<dbReference type="PANTHER" id="PTHR37309">
    <property type="entry name" value="SLR0284 PROTEIN"/>
    <property type="match status" value="1"/>
</dbReference>
<feature type="transmembrane region" description="Helical" evidence="1">
    <location>
        <begin position="49"/>
        <end position="77"/>
    </location>
</feature>
<dbReference type="InterPro" id="IPR007165">
    <property type="entry name" value="Phage_holin_4_2"/>
</dbReference>
<gene>
    <name evidence="2" type="ORF">A3B50_03905</name>
</gene>
<feature type="transmembrane region" description="Helical" evidence="1">
    <location>
        <begin position="12"/>
        <end position="42"/>
    </location>
</feature>
<dbReference type="EMBL" id="MGAQ01000024">
    <property type="protein sequence ID" value="OGK49900.1"/>
    <property type="molecule type" value="Genomic_DNA"/>
</dbReference>
<reference evidence="2 3" key="1">
    <citation type="journal article" date="2016" name="Nat. Commun.">
        <title>Thousands of microbial genomes shed light on interconnected biogeochemical processes in an aquifer system.</title>
        <authorList>
            <person name="Anantharaman K."/>
            <person name="Brown C.T."/>
            <person name="Hug L.A."/>
            <person name="Sharon I."/>
            <person name="Castelle C.J."/>
            <person name="Probst A.J."/>
            <person name="Thomas B.C."/>
            <person name="Singh A."/>
            <person name="Wilkins M.J."/>
            <person name="Karaoz U."/>
            <person name="Brodie E.L."/>
            <person name="Williams K.H."/>
            <person name="Hubbard S.S."/>
            <person name="Banfield J.F."/>
        </authorList>
    </citation>
    <scope>NUCLEOTIDE SEQUENCE [LARGE SCALE GENOMIC DNA]</scope>
</reference>
<keyword evidence="1" id="KW-1133">Transmembrane helix</keyword>
<dbReference type="PANTHER" id="PTHR37309:SF1">
    <property type="entry name" value="SLR0284 PROTEIN"/>
    <property type="match status" value="1"/>
</dbReference>
<evidence type="ECO:0008006" key="4">
    <source>
        <dbReference type="Google" id="ProtNLM"/>
    </source>
</evidence>
<protein>
    <recommendedName>
        <fullName evidence="4">Phage holin family protein</fullName>
    </recommendedName>
</protein>
<organism evidence="2 3">
    <name type="scientific">Candidatus Roizmanbacteria bacterium RIFCSPLOWO2_01_FULL_40_42</name>
    <dbReference type="NCBI Taxonomy" id="1802066"/>
    <lineage>
        <taxon>Bacteria</taxon>
        <taxon>Candidatus Roizmaniibacteriota</taxon>
    </lineage>
</organism>
<evidence type="ECO:0000256" key="1">
    <source>
        <dbReference type="SAM" id="Phobius"/>
    </source>
</evidence>
<sequence length="112" mass="12074">MEILMRALVNGLAVWITSYVLPGVNVDGFLTAIIVAVILGIVNAVLKPLLILLTIPITVLSLGLFIFVINALLILLVAKIVPGFTVESFWWALGFSLVLSIVNSFLQSLSQP</sequence>
<proteinExistence type="predicted"/>
<dbReference type="AlphaFoldDB" id="A0A1F7J2S0"/>
<evidence type="ECO:0000313" key="2">
    <source>
        <dbReference type="EMBL" id="OGK49900.1"/>
    </source>
</evidence>
<feature type="transmembrane region" description="Helical" evidence="1">
    <location>
        <begin position="89"/>
        <end position="106"/>
    </location>
</feature>
<accession>A0A1F7J2S0</accession>
<dbReference type="Pfam" id="PF04020">
    <property type="entry name" value="Phage_holin_4_2"/>
    <property type="match status" value="1"/>
</dbReference>